<keyword evidence="3" id="KW-1185">Reference proteome</keyword>
<protein>
    <submittedName>
        <fullName evidence="2">Uncharacterized protein</fullName>
    </submittedName>
</protein>
<dbReference type="Proteomes" id="UP000708208">
    <property type="component" value="Unassembled WGS sequence"/>
</dbReference>
<keyword evidence="1" id="KW-1133">Transmembrane helix</keyword>
<proteinExistence type="predicted"/>
<keyword evidence="1" id="KW-0472">Membrane</keyword>
<sequence>MFSAIPAHKMTSNSPSYHQLLNTSEHNLSVIPSRPPFVIQVTDSIPVVVNETWSKNDKREVMSGGDIAFILIPLLLIISLAFISGFALVCMQRRKKFDRLRHRLIPVYNFTTEDDDEWGVLIDNDNNAMSNR</sequence>
<reference evidence="2" key="1">
    <citation type="submission" date="2021-06" db="EMBL/GenBank/DDBJ databases">
        <authorList>
            <person name="Hodson N. C."/>
            <person name="Mongue J. A."/>
            <person name="Jaron S. K."/>
        </authorList>
    </citation>
    <scope>NUCLEOTIDE SEQUENCE</scope>
</reference>
<dbReference type="AlphaFoldDB" id="A0A8J2Q6W0"/>
<evidence type="ECO:0000313" key="2">
    <source>
        <dbReference type="EMBL" id="CAG7837451.1"/>
    </source>
</evidence>
<evidence type="ECO:0000313" key="3">
    <source>
        <dbReference type="Proteomes" id="UP000708208"/>
    </source>
</evidence>
<feature type="transmembrane region" description="Helical" evidence="1">
    <location>
        <begin position="67"/>
        <end position="91"/>
    </location>
</feature>
<organism evidence="2 3">
    <name type="scientific">Allacma fusca</name>
    <dbReference type="NCBI Taxonomy" id="39272"/>
    <lineage>
        <taxon>Eukaryota</taxon>
        <taxon>Metazoa</taxon>
        <taxon>Ecdysozoa</taxon>
        <taxon>Arthropoda</taxon>
        <taxon>Hexapoda</taxon>
        <taxon>Collembola</taxon>
        <taxon>Symphypleona</taxon>
        <taxon>Sminthuridae</taxon>
        <taxon>Allacma</taxon>
    </lineage>
</organism>
<name>A0A8J2Q6W0_9HEXA</name>
<dbReference type="OrthoDB" id="6381603at2759"/>
<comment type="caution">
    <text evidence="2">The sequence shown here is derived from an EMBL/GenBank/DDBJ whole genome shotgun (WGS) entry which is preliminary data.</text>
</comment>
<accession>A0A8J2Q6W0</accession>
<dbReference type="EMBL" id="CAJVCH010571414">
    <property type="protein sequence ID" value="CAG7837451.1"/>
    <property type="molecule type" value="Genomic_DNA"/>
</dbReference>
<keyword evidence="1" id="KW-0812">Transmembrane</keyword>
<evidence type="ECO:0000256" key="1">
    <source>
        <dbReference type="SAM" id="Phobius"/>
    </source>
</evidence>
<gene>
    <name evidence="2" type="ORF">AFUS01_LOCUS46566</name>
</gene>